<gene>
    <name evidence="4" type="ORF">Ari01nite_74060</name>
</gene>
<dbReference type="InterPro" id="IPR042208">
    <property type="entry name" value="D-ser_dehydrat-like_sf"/>
</dbReference>
<dbReference type="InterPro" id="IPR051466">
    <property type="entry name" value="D-amino_acid_metab_enzyme"/>
</dbReference>
<comment type="caution">
    <text evidence="4">The sequence shown here is derived from an EMBL/GenBank/DDBJ whole genome shotgun (WGS) entry which is preliminary data.</text>
</comment>
<protein>
    <submittedName>
        <fullName evidence="4">Alanine racemase</fullName>
    </submittedName>
</protein>
<evidence type="ECO:0000256" key="1">
    <source>
        <dbReference type="ARBA" id="ARBA00005323"/>
    </source>
</evidence>
<evidence type="ECO:0000313" key="5">
    <source>
        <dbReference type="Proteomes" id="UP000636960"/>
    </source>
</evidence>
<feature type="domain" description="D-serine dehydratase-like" evidence="3">
    <location>
        <begin position="270"/>
        <end position="355"/>
    </location>
</feature>
<evidence type="ECO:0000256" key="2">
    <source>
        <dbReference type="ARBA" id="ARBA00023239"/>
    </source>
</evidence>
<dbReference type="EMBL" id="BOMV01000078">
    <property type="protein sequence ID" value="GIE99941.1"/>
    <property type="molecule type" value="Genomic_DNA"/>
</dbReference>
<sequence>MGEWLKGTPAGGVTAGANIFDFPLPVATLDADALSHNLTTMAGYCASHGVLFAPHGKTTMSPEIVRRQLGHGAWAITAATAWQAAVLASFGVERIILANQVVDRGSLQVLRNLPDVELYCLVDSPEALRLVEPLKPRVLVELGLPGGRTGLRDDAAALALAAEVEAGPATLAGVAAFEGIVAAPTLAGNLELVDGLLHRMAALAAQLPVDDPIVTVGGSAYFDRVVAVLGGGPWRVVLRSGCYVTHDVGAYDELSPFGAAGRGSLRLRDALHVWAPVLSRPEPGLALAGLGRRDVSADAGLPVPRAAARVTALNDQHAYLSIPAGSDLRVGDIIRFGISHPCTTFDKWRVIPVVAADGTVRDLVHTYF</sequence>
<proteinExistence type="inferred from homology"/>
<dbReference type="InterPro" id="IPR026956">
    <property type="entry name" value="D-ser_dehydrat-like_dom"/>
</dbReference>
<dbReference type="Gene3D" id="2.40.37.20">
    <property type="entry name" value="D-serine dehydratase-like domain"/>
    <property type="match status" value="1"/>
</dbReference>
<reference evidence="4" key="1">
    <citation type="submission" date="2021-01" db="EMBL/GenBank/DDBJ databases">
        <title>Whole genome shotgun sequence of Actinoplanes rishiriensis NBRC 108556.</title>
        <authorList>
            <person name="Komaki H."/>
            <person name="Tamura T."/>
        </authorList>
    </citation>
    <scope>NUCLEOTIDE SEQUENCE</scope>
    <source>
        <strain evidence="4">NBRC 108556</strain>
    </source>
</reference>
<dbReference type="PANTHER" id="PTHR28004">
    <property type="entry name" value="ZGC:162816-RELATED"/>
    <property type="match status" value="1"/>
</dbReference>
<organism evidence="4 5">
    <name type="scientific">Paractinoplanes rishiriensis</name>
    <dbReference type="NCBI Taxonomy" id="1050105"/>
    <lineage>
        <taxon>Bacteria</taxon>
        <taxon>Bacillati</taxon>
        <taxon>Actinomycetota</taxon>
        <taxon>Actinomycetes</taxon>
        <taxon>Micromonosporales</taxon>
        <taxon>Micromonosporaceae</taxon>
        <taxon>Paractinoplanes</taxon>
    </lineage>
</organism>
<dbReference type="AlphaFoldDB" id="A0A919KAY8"/>
<dbReference type="SUPFAM" id="SSF51419">
    <property type="entry name" value="PLP-binding barrel"/>
    <property type="match status" value="1"/>
</dbReference>
<evidence type="ECO:0000259" key="3">
    <source>
        <dbReference type="SMART" id="SM01119"/>
    </source>
</evidence>
<dbReference type="Proteomes" id="UP000636960">
    <property type="component" value="Unassembled WGS sequence"/>
</dbReference>
<dbReference type="Gene3D" id="3.20.20.10">
    <property type="entry name" value="Alanine racemase"/>
    <property type="match status" value="1"/>
</dbReference>
<dbReference type="Pfam" id="PF14031">
    <property type="entry name" value="D-ser_dehydrat"/>
    <property type="match status" value="1"/>
</dbReference>
<dbReference type="GO" id="GO:0016829">
    <property type="term" value="F:lyase activity"/>
    <property type="evidence" value="ECO:0007669"/>
    <property type="project" value="UniProtKB-KW"/>
</dbReference>
<dbReference type="RefSeq" id="WP_203787154.1">
    <property type="nucleotide sequence ID" value="NZ_BOMV01000078.1"/>
</dbReference>
<comment type="similarity">
    <text evidence="1">Belongs to the DSD1 family.</text>
</comment>
<keyword evidence="5" id="KW-1185">Reference proteome</keyword>
<accession>A0A919KAY8</accession>
<keyword evidence="2" id="KW-0456">Lyase</keyword>
<dbReference type="InterPro" id="IPR029066">
    <property type="entry name" value="PLP-binding_barrel"/>
</dbReference>
<evidence type="ECO:0000313" key="4">
    <source>
        <dbReference type="EMBL" id="GIE99941.1"/>
    </source>
</evidence>
<dbReference type="InterPro" id="IPR001608">
    <property type="entry name" value="Ala_racemase_N"/>
</dbReference>
<dbReference type="SMART" id="SM01119">
    <property type="entry name" value="D-ser_dehydrat"/>
    <property type="match status" value="1"/>
</dbReference>
<name>A0A919KAY8_9ACTN</name>
<dbReference type="Pfam" id="PF01168">
    <property type="entry name" value="Ala_racemase_N"/>
    <property type="match status" value="1"/>
</dbReference>
<dbReference type="PANTHER" id="PTHR28004:SF8">
    <property type="entry name" value="D-SERINE DEAMINASE"/>
    <property type="match status" value="1"/>
</dbReference>